<dbReference type="RefSeq" id="WP_199869808.1">
    <property type="nucleotide sequence ID" value="NZ_JAAGPU010000013.1"/>
</dbReference>
<dbReference type="EMBL" id="JAAGPU010000013">
    <property type="protein sequence ID" value="NEU04843.1"/>
    <property type="molecule type" value="Genomic_DNA"/>
</dbReference>
<keyword evidence="1 4" id="KW-0489">Methyltransferase</keyword>
<organism evidence="4 5">
    <name type="scientific">Clostridium senegalense</name>
    <dbReference type="NCBI Taxonomy" id="1465809"/>
    <lineage>
        <taxon>Bacteria</taxon>
        <taxon>Bacillati</taxon>
        <taxon>Bacillota</taxon>
        <taxon>Clostridia</taxon>
        <taxon>Eubacteriales</taxon>
        <taxon>Clostridiaceae</taxon>
        <taxon>Clostridium</taxon>
    </lineage>
</organism>
<proteinExistence type="predicted"/>
<comment type="caution">
    <text evidence="4">The sequence shown here is derived from an EMBL/GenBank/DDBJ whole genome shotgun (WGS) entry which is preliminary data.</text>
</comment>
<protein>
    <submittedName>
        <fullName evidence="4">Class I SAM-dependent methyltransferase</fullName>
    </submittedName>
</protein>
<dbReference type="Proteomes" id="UP000481872">
    <property type="component" value="Unassembled WGS sequence"/>
</dbReference>
<evidence type="ECO:0000256" key="2">
    <source>
        <dbReference type="ARBA" id="ARBA00022679"/>
    </source>
</evidence>
<evidence type="ECO:0000313" key="5">
    <source>
        <dbReference type="Proteomes" id="UP000481872"/>
    </source>
</evidence>
<gene>
    <name evidence="4" type="ORF">G3M99_08250</name>
</gene>
<dbReference type="InterPro" id="IPR041698">
    <property type="entry name" value="Methyltransf_25"/>
</dbReference>
<evidence type="ECO:0000313" key="4">
    <source>
        <dbReference type="EMBL" id="NEU04843.1"/>
    </source>
</evidence>
<keyword evidence="2 4" id="KW-0808">Transferase</keyword>
<reference evidence="4 5" key="1">
    <citation type="submission" date="2020-02" db="EMBL/GenBank/DDBJ databases">
        <title>Genome assembly of a novel Clostridium senegalense strain.</title>
        <authorList>
            <person name="Gupta T.B."/>
            <person name="Jauregui R."/>
            <person name="Maclean P."/>
            <person name="Nawarathana A."/>
            <person name="Brightwell G."/>
        </authorList>
    </citation>
    <scope>NUCLEOTIDE SEQUENCE [LARGE SCALE GENOMIC DNA]</scope>
    <source>
        <strain evidence="4 5">AGRFS4</strain>
    </source>
</reference>
<dbReference type="PANTHER" id="PTHR43861">
    <property type="entry name" value="TRANS-ACONITATE 2-METHYLTRANSFERASE-RELATED"/>
    <property type="match status" value="1"/>
</dbReference>
<dbReference type="InterPro" id="IPR029063">
    <property type="entry name" value="SAM-dependent_MTases_sf"/>
</dbReference>
<evidence type="ECO:0000259" key="3">
    <source>
        <dbReference type="Pfam" id="PF13649"/>
    </source>
</evidence>
<accession>A0A6M0H439</accession>
<dbReference type="AlphaFoldDB" id="A0A6M0H439"/>
<dbReference type="SUPFAM" id="SSF53335">
    <property type="entry name" value="S-adenosyl-L-methionine-dependent methyltransferases"/>
    <property type="match status" value="1"/>
</dbReference>
<dbReference type="PANTHER" id="PTHR43861:SF1">
    <property type="entry name" value="TRANS-ACONITATE 2-METHYLTRANSFERASE"/>
    <property type="match status" value="1"/>
</dbReference>
<evidence type="ECO:0000256" key="1">
    <source>
        <dbReference type="ARBA" id="ARBA00022603"/>
    </source>
</evidence>
<sequence length="210" mass="23988">MDISVKERFDNASKEYVTDNYIWRYRSGKLVSELANPNVNDVILDIRCGTGKQIIELSKTIKHGIGIDISEGMIRQSTENANHENRENIEFFIGTFDKPDENVDLKEKRITKIISNYALHHLNSQEKKKAIESMVYIGGQSLETIVIGDLMFFENPDKYKDEYDEIGYGPGNDQPSTVEELVKCFSELNFNIEVYQLHPLVGVLVASKSF</sequence>
<dbReference type="GO" id="GO:0008168">
    <property type="term" value="F:methyltransferase activity"/>
    <property type="evidence" value="ECO:0007669"/>
    <property type="project" value="UniProtKB-KW"/>
</dbReference>
<feature type="domain" description="Methyltransferase" evidence="3">
    <location>
        <begin position="43"/>
        <end position="134"/>
    </location>
</feature>
<name>A0A6M0H439_9CLOT</name>
<dbReference type="Gene3D" id="3.40.50.150">
    <property type="entry name" value="Vaccinia Virus protein VP39"/>
    <property type="match status" value="1"/>
</dbReference>
<dbReference type="GO" id="GO:0032259">
    <property type="term" value="P:methylation"/>
    <property type="evidence" value="ECO:0007669"/>
    <property type="project" value="UniProtKB-KW"/>
</dbReference>
<keyword evidence="5" id="KW-1185">Reference proteome</keyword>
<dbReference type="CDD" id="cd02440">
    <property type="entry name" value="AdoMet_MTases"/>
    <property type="match status" value="1"/>
</dbReference>
<dbReference type="Pfam" id="PF13649">
    <property type="entry name" value="Methyltransf_25"/>
    <property type="match status" value="1"/>
</dbReference>